<keyword evidence="2" id="KW-0539">Nucleus</keyword>
<keyword evidence="6" id="KW-1185">Reference proteome</keyword>
<dbReference type="InterPro" id="IPR009071">
    <property type="entry name" value="HMG_box_dom"/>
</dbReference>
<dbReference type="SMART" id="SM00398">
    <property type="entry name" value="HMG"/>
    <property type="match status" value="1"/>
</dbReference>
<dbReference type="GO" id="GO:0005634">
    <property type="term" value="C:nucleus"/>
    <property type="evidence" value="ECO:0007669"/>
    <property type="project" value="UniProtKB-UniRule"/>
</dbReference>
<evidence type="ECO:0000313" key="5">
    <source>
        <dbReference type="EMBL" id="KIM84020.1"/>
    </source>
</evidence>
<feature type="domain" description="HMG box" evidence="4">
    <location>
        <begin position="88"/>
        <end position="156"/>
    </location>
</feature>
<sequence>MSNINVLEYQRLQLLEKLGQVAETMRQCATVADEFARTMSGKTLAPGVSPFSDLVAQGGKRKAQADDDDEGDGKKKRKVRKPKDPNAPKRPPSSYLLFQNEVRAELKAKFPELPNSELLQMISKRWSAMSDEDKEVYSKQNASAKEAYAAKKAIYDTANNAAASPVAAVAPAPKKVAKSPPKAAAVAKAVPAVAATSSSDSSEDSGSGSEDTSEQVSDDEDEEEEEAPAPPPKKVKKAAPTVATPKEKRERKQKA</sequence>
<name>A0A0C3FHY8_PILCF</name>
<evidence type="ECO:0000256" key="2">
    <source>
        <dbReference type="PROSITE-ProRule" id="PRU00267"/>
    </source>
</evidence>
<dbReference type="PROSITE" id="PS50118">
    <property type="entry name" value="HMG_BOX_2"/>
    <property type="match status" value="1"/>
</dbReference>
<proteinExistence type="predicted"/>
<dbReference type="Proteomes" id="UP000054166">
    <property type="component" value="Unassembled WGS sequence"/>
</dbReference>
<dbReference type="CDD" id="cd00084">
    <property type="entry name" value="HMG-box_SF"/>
    <property type="match status" value="1"/>
</dbReference>
<dbReference type="InterPro" id="IPR050342">
    <property type="entry name" value="HMGB"/>
</dbReference>
<evidence type="ECO:0000256" key="3">
    <source>
        <dbReference type="SAM" id="MobiDB-lite"/>
    </source>
</evidence>
<evidence type="ECO:0000256" key="1">
    <source>
        <dbReference type="ARBA" id="ARBA00023125"/>
    </source>
</evidence>
<dbReference type="HOGENOM" id="CLU_083981_0_0_1"/>
<dbReference type="PANTHER" id="PTHR48112">
    <property type="entry name" value="HIGH MOBILITY GROUP PROTEIN DSP1"/>
    <property type="match status" value="1"/>
</dbReference>
<reference evidence="5 6" key="1">
    <citation type="submission" date="2014-04" db="EMBL/GenBank/DDBJ databases">
        <authorList>
            <consortium name="DOE Joint Genome Institute"/>
            <person name="Kuo A."/>
            <person name="Tarkka M."/>
            <person name="Buscot F."/>
            <person name="Kohler A."/>
            <person name="Nagy L.G."/>
            <person name="Floudas D."/>
            <person name="Copeland A."/>
            <person name="Barry K.W."/>
            <person name="Cichocki N."/>
            <person name="Veneault-Fourrey C."/>
            <person name="LaButti K."/>
            <person name="Lindquist E.A."/>
            <person name="Lipzen A."/>
            <person name="Lundell T."/>
            <person name="Morin E."/>
            <person name="Murat C."/>
            <person name="Sun H."/>
            <person name="Tunlid A."/>
            <person name="Henrissat B."/>
            <person name="Grigoriev I.V."/>
            <person name="Hibbett D.S."/>
            <person name="Martin F."/>
            <person name="Nordberg H.P."/>
            <person name="Cantor M.N."/>
            <person name="Hua S.X."/>
        </authorList>
    </citation>
    <scope>NUCLEOTIDE SEQUENCE [LARGE SCALE GENOMIC DNA]</scope>
    <source>
        <strain evidence="5 6">F 1598</strain>
    </source>
</reference>
<dbReference type="OrthoDB" id="1919336at2759"/>
<feature type="DNA-binding region" description="HMG box" evidence="2">
    <location>
        <begin position="88"/>
        <end position="156"/>
    </location>
</feature>
<dbReference type="Pfam" id="PF00505">
    <property type="entry name" value="HMG_box"/>
    <property type="match status" value="1"/>
</dbReference>
<feature type="compositionally biased region" description="Basic and acidic residues" evidence="3">
    <location>
        <begin position="245"/>
        <end position="255"/>
    </location>
</feature>
<feature type="compositionally biased region" description="Low complexity" evidence="3">
    <location>
        <begin position="168"/>
        <end position="210"/>
    </location>
</feature>
<organism evidence="5 6">
    <name type="scientific">Piloderma croceum (strain F 1598)</name>
    <dbReference type="NCBI Taxonomy" id="765440"/>
    <lineage>
        <taxon>Eukaryota</taxon>
        <taxon>Fungi</taxon>
        <taxon>Dikarya</taxon>
        <taxon>Basidiomycota</taxon>
        <taxon>Agaricomycotina</taxon>
        <taxon>Agaricomycetes</taxon>
        <taxon>Agaricomycetidae</taxon>
        <taxon>Atheliales</taxon>
        <taxon>Atheliaceae</taxon>
        <taxon>Piloderma</taxon>
    </lineage>
</organism>
<dbReference type="SUPFAM" id="SSF47095">
    <property type="entry name" value="HMG-box"/>
    <property type="match status" value="1"/>
</dbReference>
<feature type="region of interest" description="Disordered" evidence="3">
    <location>
        <begin position="168"/>
        <end position="255"/>
    </location>
</feature>
<accession>A0A0C3FHY8</accession>
<dbReference type="PANTHER" id="PTHR48112:SF22">
    <property type="entry name" value="MITOCHONDRIAL TRANSCRIPTION FACTOR A, ISOFORM B"/>
    <property type="match status" value="1"/>
</dbReference>
<dbReference type="InParanoid" id="A0A0C3FHY8"/>
<feature type="region of interest" description="Disordered" evidence="3">
    <location>
        <begin position="42"/>
        <end position="96"/>
    </location>
</feature>
<dbReference type="STRING" id="765440.A0A0C3FHY8"/>
<gene>
    <name evidence="5" type="ORF">PILCRDRAFT_819051</name>
</gene>
<evidence type="ECO:0000259" key="4">
    <source>
        <dbReference type="PROSITE" id="PS50118"/>
    </source>
</evidence>
<dbReference type="Gene3D" id="1.10.30.10">
    <property type="entry name" value="High mobility group box domain"/>
    <property type="match status" value="1"/>
</dbReference>
<dbReference type="GO" id="GO:0003677">
    <property type="term" value="F:DNA binding"/>
    <property type="evidence" value="ECO:0007669"/>
    <property type="project" value="UniProtKB-UniRule"/>
</dbReference>
<dbReference type="InterPro" id="IPR036910">
    <property type="entry name" value="HMG_box_dom_sf"/>
</dbReference>
<dbReference type="AlphaFoldDB" id="A0A0C3FHY8"/>
<dbReference type="EMBL" id="KN832989">
    <property type="protein sequence ID" value="KIM84020.1"/>
    <property type="molecule type" value="Genomic_DNA"/>
</dbReference>
<feature type="compositionally biased region" description="Acidic residues" evidence="3">
    <location>
        <begin position="211"/>
        <end position="227"/>
    </location>
</feature>
<keyword evidence="1 2" id="KW-0238">DNA-binding</keyword>
<reference evidence="6" key="2">
    <citation type="submission" date="2015-01" db="EMBL/GenBank/DDBJ databases">
        <title>Evolutionary Origins and Diversification of the Mycorrhizal Mutualists.</title>
        <authorList>
            <consortium name="DOE Joint Genome Institute"/>
            <consortium name="Mycorrhizal Genomics Consortium"/>
            <person name="Kohler A."/>
            <person name="Kuo A."/>
            <person name="Nagy L.G."/>
            <person name="Floudas D."/>
            <person name="Copeland A."/>
            <person name="Barry K.W."/>
            <person name="Cichocki N."/>
            <person name="Veneault-Fourrey C."/>
            <person name="LaButti K."/>
            <person name="Lindquist E.A."/>
            <person name="Lipzen A."/>
            <person name="Lundell T."/>
            <person name="Morin E."/>
            <person name="Murat C."/>
            <person name="Riley R."/>
            <person name="Ohm R."/>
            <person name="Sun H."/>
            <person name="Tunlid A."/>
            <person name="Henrissat B."/>
            <person name="Grigoriev I.V."/>
            <person name="Hibbett D.S."/>
            <person name="Martin F."/>
        </authorList>
    </citation>
    <scope>NUCLEOTIDE SEQUENCE [LARGE SCALE GENOMIC DNA]</scope>
    <source>
        <strain evidence="6">F 1598</strain>
    </source>
</reference>
<protein>
    <recommendedName>
        <fullName evidence="4">HMG box domain-containing protein</fullName>
    </recommendedName>
</protein>
<evidence type="ECO:0000313" key="6">
    <source>
        <dbReference type="Proteomes" id="UP000054166"/>
    </source>
</evidence>